<protein>
    <recommendedName>
        <fullName evidence="1">Carboxymuconolactone decarboxylase-like domain-containing protein</fullName>
    </recommendedName>
</protein>
<organism evidence="2 3">
    <name type="scientific">Planobispora longispora</name>
    <dbReference type="NCBI Taxonomy" id="28887"/>
    <lineage>
        <taxon>Bacteria</taxon>
        <taxon>Bacillati</taxon>
        <taxon>Actinomycetota</taxon>
        <taxon>Actinomycetes</taxon>
        <taxon>Streptosporangiales</taxon>
        <taxon>Streptosporangiaceae</taxon>
        <taxon>Planobispora</taxon>
    </lineage>
</organism>
<dbReference type="RefSeq" id="WP_203892647.1">
    <property type="nucleotide sequence ID" value="NZ_BOOH01000037.1"/>
</dbReference>
<dbReference type="Proteomes" id="UP000616724">
    <property type="component" value="Unassembled WGS sequence"/>
</dbReference>
<name>A0A8J3W704_9ACTN</name>
<dbReference type="AlphaFoldDB" id="A0A8J3W704"/>
<proteinExistence type="predicted"/>
<evidence type="ECO:0000313" key="3">
    <source>
        <dbReference type="Proteomes" id="UP000616724"/>
    </source>
</evidence>
<dbReference type="InterPro" id="IPR003779">
    <property type="entry name" value="CMD-like"/>
</dbReference>
<dbReference type="Pfam" id="PF02627">
    <property type="entry name" value="CMD"/>
    <property type="match status" value="1"/>
</dbReference>
<dbReference type="PANTHER" id="PTHR34846:SF5">
    <property type="entry name" value="CARBOXYMUCONOLACTONE DECARBOXYLASE-LIKE DOMAIN-CONTAINING PROTEIN"/>
    <property type="match status" value="1"/>
</dbReference>
<dbReference type="InterPro" id="IPR029032">
    <property type="entry name" value="AhpD-like"/>
</dbReference>
<dbReference type="Gene3D" id="1.20.1290.10">
    <property type="entry name" value="AhpD-like"/>
    <property type="match status" value="1"/>
</dbReference>
<dbReference type="EMBL" id="BOOH01000037">
    <property type="protein sequence ID" value="GIH78108.1"/>
    <property type="molecule type" value="Genomic_DNA"/>
</dbReference>
<evidence type="ECO:0000259" key="1">
    <source>
        <dbReference type="Pfam" id="PF02627"/>
    </source>
</evidence>
<evidence type="ECO:0000313" key="2">
    <source>
        <dbReference type="EMBL" id="GIH78108.1"/>
    </source>
</evidence>
<dbReference type="SUPFAM" id="SSF69118">
    <property type="entry name" value="AhpD-like"/>
    <property type="match status" value="1"/>
</dbReference>
<comment type="caution">
    <text evidence="2">The sequence shown here is derived from an EMBL/GenBank/DDBJ whole genome shotgun (WGS) entry which is preliminary data.</text>
</comment>
<dbReference type="PANTHER" id="PTHR34846">
    <property type="entry name" value="4-CARBOXYMUCONOLACTONE DECARBOXYLASE FAMILY PROTEIN (AFU_ORTHOLOGUE AFUA_6G11590)"/>
    <property type="match status" value="1"/>
</dbReference>
<dbReference type="GO" id="GO:0051920">
    <property type="term" value="F:peroxiredoxin activity"/>
    <property type="evidence" value="ECO:0007669"/>
    <property type="project" value="InterPro"/>
</dbReference>
<keyword evidence="3" id="KW-1185">Reference proteome</keyword>
<feature type="domain" description="Carboxymuconolactone decarboxylase-like" evidence="1">
    <location>
        <begin position="39"/>
        <end position="109"/>
    </location>
</feature>
<reference evidence="2 3" key="1">
    <citation type="submission" date="2021-01" db="EMBL/GenBank/DDBJ databases">
        <title>Whole genome shotgun sequence of Planobispora longispora NBRC 13918.</title>
        <authorList>
            <person name="Komaki H."/>
            <person name="Tamura T."/>
        </authorList>
    </citation>
    <scope>NUCLEOTIDE SEQUENCE [LARGE SCALE GENOMIC DNA]</scope>
    <source>
        <strain evidence="2 3">NBRC 13918</strain>
    </source>
</reference>
<sequence>MRIAPLREPLDEEVAPVLRSMMPAGAPPIALFRTFGKNPEMTAAMRDWGGYCLSRRLSIDMRTREIVIDRVTARCGCEYEFGVHLAFFADRVGLSADQRRSLAFGGADDPCWTEPRERLAIRMVDELHDTATVAQPLWEELSALFTEPQLLDLLMLTGWYHAISFVARAAQVPLEEGSPTFASLR</sequence>
<accession>A0A8J3W704</accession>
<gene>
    <name evidence="2" type="ORF">Plo01_45370</name>
</gene>